<feature type="region of interest" description="Disordered" evidence="1">
    <location>
        <begin position="65"/>
        <end position="90"/>
    </location>
</feature>
<keyword evidence="3" id="KW-1185">Reference proteome</keyword>
<gene>
    <name evidence="2" type="ORF">GYMLUDRAFT_59614</name>
</gene>
<dbReference type="EMBL" id="KN834775">
    <property type="protein sequence ID" value="KIK60533.1"/>
    <property type="molecule type" value="Genomic_DNA"/>
</dbReference>
<dbReference type="AlphaFoldDB" id="A0A0D0CWP0"/>
<reference evidence="2 3" key="1">
    <citation type="submission" date="2014-04" db="EMBL/GenBank/DDBJ databases">
        <title>Evolutionary Origins and Diversification of the Mycorrhizal Mutualists.</title>
        <authorList>
            <consortium name="DOE Joint Genome Institute"/>
            <consortium name="Mycorrhizal Genomics Consortium"/>
            <person name="Kohler A."/>
            <person name="Kuo A."/>
            <person name="Nagy L.G."/>
            <person name="Floudas D."/>
            <person name="Copeland A."/>
            <person name="Barry K.W."/>
            <person name="Cichocki N."/>
            <person name="Veneault-Fourrey C."/>
            <person name="LaButti K."/>
            <person name="Lindquist E.A."/>
            <person name="Lipzen A."/>
            <person name="Lundell T."/>
            <person name="Morin E."/>
            <person name="Murat C."/>
            <person name="Riley R."/>
            <person name="Ohm R."/>
            <person name="Sun H."/>
            <person name="Tunlid A."/>
            <person name="Henrissat B."/>
            <person name="Grigoriev I.V."/>
            <person name="Hibbett D.S."/>
            <person name="Martin F."/>
        </authorList>
    </citation>
    <scope>NUCLEOTIDE SEQUENCE [LARGE SCALE GENOMIC DNA]</scope>
    <source>
        <strain evidence="2 3">FD-317 M1</strain>
    </source>
</reference>
<dbReference type="Proteomes" id="UP000053593">
    <property type="component" value="Unassembled WGS sequence"/>
</dbReference>
<dbReference type="HOGENOM" id="CLU_1981822_0_0_1"/>
<evidence type="ECO:0000313" key="3">
    <source>
        <dbReference type="Proteomes" id="UP000053593"/>
    </source>
</evidence>
<organism evidence="2 3">
    <name type="scientific">Collybiopsis luxurians FD-317 M1</name>
    <dbReference type="NCBI Taxonomy" id="944289"/>
    <lineage>
        <taxon>Eukaryota</taxon>
        <taxon>Fungi</taxon>
        <taxon>Dikarya</taxon>
        <taxon>Basidiomycota</taxon>
        <taxon>Agaricomycotina</taxon>
        <taxon>Agaricomycetes</taxon>
        <taxon>Agaricomycetidae</taxon>
        <taxon>Agaricales</taxon>
        <taxon>Marasmiineae</taxon>
        <taxon>Omphalotaceae</taxon>
        <taxon>Collybiopsis</taxon>
        <taxon>Collybiopsis luxurians</taxon>
    </lineage>
</organism>
<accession>A0A0D0CWP0</accession>
<evidence type="ECO:0000313" key="2">
    <source>
        <dbReference type="EMBL" id="KIK60533.1"/>
    </source>
</evidence>
<name>A0A0D0CWP0_9AGAR</name>
<evidence type="ECO:0000256" key="1">
    <source>
        <dbReference type="SAM" id="MobiDB-lite"/>
    </source>
</evidence>
<protein>
    <submittedName>
        <fullName evidence="2">Uncharacterized protein</fullName>
    </submittedName>
</protein>
<proteinExistence type="predicted"/>
<sequence length="126" mass="13494">MKHQTKLDGLGLTGNALVVQGFKGSTSSAAAPTVHIRIEFEEPELHFNDLSKSSLSGYVVNSSCTTSPPDVDMPLPAKSEAPSGPDLSHLQTKEISDDHHLKGWEDKLNNTAAAPTEVCGWAELQK</sequence>